<dbReference type="GO" id="GO:0016758">
    <property type="term" value="F:hexosyltransferase activity"/>
    <property type="evidence" value="ECO:0007669"/>
    <property type="project" value="TreeGrafter"/>
</dbReference>
<reference evidence="8 9" key="1">
    <citation type="submission" date="2019-08" db="EMBL/GenBank/DDBJ databases">
        <authorList>
            <person name="Dong K."/>
        </authorList>
    </citation>
    <scope>NUCLEOTIDE SEQUENCE [LARGE SCALE GENOMIC DNA]</scope>
    <source>
        <strain evidence="8 9">M4-8</strain>
    </source>
</reference>
<dbReference type="InterPro" id="IPR050321">
    <property type="entry name" value="Glycosyltr_2/OpgH_subfam"/>
</dbReference>
<evidence type="ECO:0000313" key="9">
    <source>
        <dbReference type="Proteomes" id="UP000321196"/>
    </source>
</evidence>
<gene>
    <name evidence="8" type="ORF">FVP60_00310</name>
</gene>
<keyword evidence="2" id="KW-0328">Glycosyltransferase</keyword>
<keyword evidence="9" id="KW-1185">Reference proteome</keyword>
<dbReference type="PANTHER" id="PTHR43867:SF2">
    <property type="entry name" value="CELLULOSE SYNTHASE CATALYTIC SUBUNIT A [UDP-FORMING]"/>
    <property type="match status" value="1"/>
</dbReference>
<dbReference type="PANTHER" id="PTHR43867">
    <property type="entry name" value="CELLULOSE SYNTHASE CATALYTIC SUBUNIT A [UDP-FORMING]"/>
    <property type="match status" value="1"/>
</dbReference>
<dbReference type="InterPro" id="IPR029044">
    <property type="entry name" value="Nucleotide-diphossugar_trans"/>
</dbReference>
<dbReference type="Proteomes" id="UP000321196">
    <property type="component" value="Unassembled WGS sequence"/>
</dbReference>
<name>A0A5C8HQ63_9MICO</name>
<dbReference type="SUPFAM" id="SSF53448">
    <property type="entry name" value="Nucleotide-diphospho-sugar transferases"/>
    <property type="match status" value="1"/>
</dbReference>
<dbReference type="AlphaFoldDB" id="A0A5C8HQ63"/>
<accession>A0A5C8HQ63</accession>
<evidence type="ECO:0000256" key="7">
    <source>
        <dbReference type="SAM" id="Phobius"/>
    </source>
</evidence>
<proteinExistence type="predicted"/>
<feature type="transmembrane region" description="Helical" evidence="7">
    <location>
        <begin position="394"/>
        <end position="414"/>
    </location>
</feature>
<protein>
    <submittedName>
        <fullName evidence="8">Glycosyltransferase</fullName>
    </submittedName>
</protein>
<feature type="transmembrane region" description="Helical" evidence="7">
    <location>
        <begin position="328"/>
        <end position="353"/>
    </location>
</feature>
<dbReference type="EMBL" id="VRSW01000001">
    <property type="protein sequence ID" value="TXK05489.1"/>
    <property type="molecule type" value="Genomic_DNA"/>
</dbReference>
<sequence>MPDSLLRWLLVDTPIEVRVLFFVVLVIAVSAFISVVALAVMAARARRTRKRDHPAGFVTESDFLWVFMVPALNEEVTIADSVGRLLKTQATNRVILAINDGSDDRTAEVLESLVTDDLHVLTRTAPNARTGKAAAINNAYSFVQTVILKQERYRRFSPDHVIVGIVDADGRLAVDAPEKVAWHFADETAGGVQVLVRIYNRRGFLTWAQDVEFSAFGHVFQAARSAWGTANMGGNGQFNRLSALADIVEGEGPWRDRLTEDQDLGVRLMQAGWRGAQENGAWINQQGLNNLRRLVRQRTRWAQGAWQTLSLLPGTGRVEGTLPARIDVIYYLLTPILQLATGLALIATIILSFAHDIPLLPATVLGLLLFLTIGFGPGIIVLLSRGNGIKQFGYALLVILPYTFYSWLVFPALIRSLFRHVLRREGWAKTAREPLRAETDVDD</sequence>
<dbReference type="RefSeq" id="WP_147824300.1">
    <property type="nucleotide sequence ID" value="NZ_BAAARG010000001.1"/>
</dbReference>
<keyword evidence="6 7" id="KW-0472">Membrane</keyword>
<comment type="caution">
    <text evidence="8">The sequence shown here is derived from an EMBL/GenBank/DDBJ whole genome shotgun (WGS) entry which is preliminary data.</text>
</comment>
<evidence type="ECO:0000256" key="4">
    <source>
        <dbReference type="ARBA" id="ARBA00022692"/>
    </source>
</evidence>
<evidence type="ECO:0000256" key="5">
    <source>
        <dbReference type="ARBA" id="ARBA00022989"/>
    </source>
</evidence>
<keyword evidence="4 7" id="KW-0812">Transmembrane</keyword>
<keyword evidence="3 8" id="KW-0808">Transferase</keyword>
<keyword evidence="5 7" id="KW-1133">Transmembrane helix</keyword>
<evidence type="ECO:0000256" key="3">
    <source>
        <dbReference type="ARBA" id="ARBA00022679"/>
    </source>
</evidence>
<comment type="subcellular location">
    <subcellularLocation>
        <location evidence="1">Membrane</location>
        <topology evidence="1">Multi-pass membrane protein</topology>
    </subcellularLocation>
</comment>
<dbReference type="Pfam" id="PF13641">
    <property type="entry name" value="Glyco_tranf_2_3"/>
    <property type="match status" value="1"/>
</dbReference>
<dbReference type="Gene3D" id="3.90.550.10">
    <property type="entry name" value="Spore Coat Polysaccharide Biosynthesis Protein SpsA, Chain A"/>
    <property type="match status" value="1"/>
</dbReference>
<dbReference type="OrthoDB" id="9806824at2"/>
<feature type="transmembrane region" description="Helical" evidence="7">
    <location>
        <begin position="359"/>
        <end position="382"/>
    </location>
</feature>
<evidence type="ECO:0000313" key="8">
    <source>
        <dbReference type="EMBL" id="TXK05489.1"/>
    </source>
</evidence>
<dbReference type="GO" id="GO:0005886">
    <property type="term" value="C:plasma membrane"/>
    <property type="evidence" value="ECO:0007669"/>
    <property type="project" value="TreeGrafter"/>
</dbReference>
<evidence type="ECO:0000256" key="1">
    <source>
        <dbReference type="ARBA" id="ARBA00004141"/>
    </source>
</evidence>
<evidence type="ECO:0000256" key="2">
    <source>
        <dbReference type="ARBA" id="ARBA00022676"/>
    </source>
</evidence>
<feature type="transmembrane region" description="Helical" evidence="7">
    <location>
        <begin position="20"/>
        <end position="43"/>
    </location>
</feature>
<organism evidence="8 9">
    <name type="scientific">Microbacterium mitrae</name>
    <dbReference type="NCBI Taxonomy" id="664640"/>
    <lineage>
        <taxon>Bacteria</taxon>
        <taxon>Bacillati</taxon>
        <taxon>Actinomycetota</taxon>
        <taxon>Actinomycetes</taxon>
        <taxon>Micrococcales</taxon>
        <taxon>Microbacteriaceae</taxon>
        <taxon>Microbacterium</taxon>
    </lineage>
</organism>
<evidence type="ECO:0000256" key="6">
    <source>
        <dbReference type="ARBA" id="ARBA00023136"/>
    </source>
</evidence>